<dbReference type="Proteomes" id="UP001199469">
    <property type="component" value="Unassembled WGS sequence"/>
</dbReference>
<evidence type="ECO:0000313" key="6">
    <source>
        <dbReference type="EMBL" id="MCD2196978.1"/>
    </source>
</evidence>
<keyword evidence="7" id="KW-1185">Reference proteome</keyword>
<dbReference type="RefSeq" id="WP_230738870.1">
    <property type="nucleotide sequence ID" value="NZ_JAJNDB010000007.1"/>
</dbReference>
<organism evidence="6 7">
    <name type="scientific">Actinomycetospora endophytica</name>
    <dbReference type="NCBI Taxonomy" id="2291215"/>
    <lineage>
        <taxon>Bacteria</taxon>
        <taxon>Bacillati</taxon>
        <taxon>Actinomycetota</taxon>
        <taxon>Actinomycetes</taxon>
        <taxon>Pseudonocardiales</taxon>
        <taxon>Pseudonocardiaceae</taxon>
        <taxon>Actinomycetospora</taxon>
    </lineage>
</organism>
<keyword evidence="3" id="KW-1133">Transmembrane helix</keyword>
<evidence type="ECO:0000256" key="1">
    <source>
        <dbReference type="ARBA" id="ARBA00004167"/>
    </source>
</evidence>
<evidence type="ECO:0000256" key="3">
    <source>
        <dbReference type="ARBA" id="ARBA00022989"/>
    </source>
</evidence>
<proteinExistence type="predicted"/>
<dbReference type="EMBL" id="JAJNDB010000007">
    <property type="protein sequence ID" value="MCD2196978.1"/>
    <property type="molecule type" value="Genomic_DNA"/>
</dbReference>
<dbReference type="PANTHER" id="PTHR30168:SF0">
    <property type="entry name" value="INNER MEMBRANE PROTEIN"/>
    <property type="match status" value="1"/>
</dbReference>
<dbReference type="InterPro" id="IPR007343">
    <property type="entry name" value="Uncharacterised_pept_Zn_put"/>
</dbReference>
<evidence type="ECO:0000313" key="7">
    <source>
        <dbReference type="Proteomes" id="UP001199469"/>
    </source>
</evidence>
<evidence type="ECO:0000256" key="2">
    <source>
        <dbReference type="ARBA" id="ARBA00022692"/>
    </source>
</evidence>
<keyword evidence="4" id="KW-0472">Membrane</keyword>
<dbReference type="PANTHER" id="PTHR30168">
    <property type="entry name" value="PUTATIVE MEMBRANE PROTEIN YPFJ"/>
    <property type="match status" value="1"/>
</dbReference>
<reference evidence="6 7" key="1">
    <citation type="submission" date="2021-11" db="EMBL/GenBank/DDBJ databases">
        <title>Draft genome sequence of Actinomycetospora sp. SF1 isolated from the rhizosphere soil.</title>
        <authorList>
            <person name="Duangmal K."/>
            <person name="Chantavorakit T."/>
        </authorList>
    </citation>
    <scope>NUCLEOTIDE SEQUENCE [LARGE SCALE GENOMIC DNA]</scope>
    <source>
        <strain evidence="6 7">TBRC 5722</strain>
    </source>
</reference>
<keyword evidence="2" id="KW-0812">Transmembrane</keyword>
<accession>A0ABS8PG45</accession>
<keyword evidence="5" id="KW-0732">Signal</keyword>
<comment type="caution">
    <text evidence="6">The sequence shown here is derived from an EMBL/GenBank/DDBJ whole genome shotgun (WGS) entry which is preliminary data.</text>
</comment>
<gene>
    <name evidence="6" type="ORF">LQ327_26765</name>
</gene>
<dbReference type="SUPFAM" id="SSF55486">
    <property type="entry name" value="Metalloproteases ('zincins'), catalytic domain"/>
    <property type="match status" value="1"/>
</dbReference>
<protein>
    <submittedName>
        <fullName evidence="6">Neutral zinc metallopeptidase</fullName>
    </submittedName>
</protein>
<comment type="subcellular location">
    <subcellularLocation>
        <location evidence="1">Membrane</location>
        <topology evidence="1">Single-pass membrane protein</topology>
    </subcellularLocation>
</comment>
<evidence type="ECO:0000256" key="4">
    <source>
        <dbReference type="ARBA" id="ARBA00023136"/>
    </source>
</evidence>
<feature type="chain" id="PRO_5045404537" evidence="5">
    <location>
        <begin position="28"/>
        <end position="455"/>
    </location>
</feature>
<name>A0ABS8PG45_9PSEU</name>
<evidence type="ECO:0000256" key="5">
    <source>
        <dbReference type="SAM" id="SignalP"/>
    </source>
</evidence>
<dbReference type="Pfam" id="PF04228">
    <property type="entry name" value="Zn_peptidase"/>
    <property type="match status" value="1"/>
</dbReference>
<sequence length="455" mass="46233">MRRRSGAVLLAAVCAAVALLGSGCAAAVDGQAFASGTVTAGVDPGFVKGSDGSDDDRLAAAVLHDLEGWWGGQFPKLANGAKFTPLKGYFSVDSSRDGPGPPCTDAASEVEGNAFYCPNADIIAYDRAALLPVLRQKFGDSAVVVVIAHEFGHAVQQRLESSSPTAAGLSSGAPTILSEGQADCYAGGFLRAVHDGATPDLRTGDRGIDAAMSALITFRDPVGTDAGDDRAHGNAFDRVSSFQDGYDGGPSACAGMTLQNRTFTQQSFATLSDAQSGGNLPLPDLLRSMGTDLDRYFGGLVRQRGRQWTPPTIREGQTGCGPDAVDLCAGTPATLAVDDRALARIHDGIGDYASGTVLASRYAMAALAALGRPTTGAQAGSTALCLAGAYTGDVGKPGADFSLSPGDLDEAVGVLQRDDSAARGTDGVSAAGGAYARIADFRQGVSAGAGRCLGN</sequence>
<dbReference type="PROSITE" id="PS51257">
    <property type="entry name" value="PROKAR_LIPOPROTEIN"/>
    <property type="match status" value="1"/>
</dbReference>
<feature type="signal peptide" evidence="5">
    <location>
        <begin position="1"/>
        <end position="27"/>
    </location>
</feature>